<accession>A0A1I1CAE4</accession>
<proteinExistence type="predicted"/>
<reference evidence="4" key="1">
    <citation type="submission" date="2016-10" db="EMBL/GenBank/DDBJ databases">
        <authorList>
            <person name="Varghese N."/>
            <person name="Submissions S."/>
        </authorList>
    </citation>
    <scope>NUCLEOTIDE SEQUENCE [LARGE SCALE GENOMIC DNA]</scope>
    <source>
        <strain evidence="4">CGMCC 4.3568</strain>
    </source>
</reference>
<sequence>MRSRFSRAGLSLSLVLVALVGCTNEPPPPVVTTPVAESSPVPEETKSQIAVGVDDIGGGYNPHNIADASTVTTALSQLLLPSVFRPEDDGTLALDETLMVSAEVTSRSPFTVAYDIRPDASWSDGAPIAAEDFIYLADAMRSEPGVVQPAGYRLIEGIESREGGKRVEVTFGKSYSGWRTLFDNLLPAHLLKDAPGGWRGALADSFPAYGGPFSIKTLDKARGEIILERNERYWEKPAAVDRLVLRSADQAGMAAALRSGNDQFAIARTNATGLNLFGELGQEIDLHRIARPRVASVLLRPVGTALADDQVRAGVAALIDRSKLIEEGVDGGPSATLRADAQVTPPSAAGYTPTLPSDAPIAKTNSAEAERLLTEAGYQREAGTWSRDGKTLSVVLAAPQDQEPYTGIAQELQRQLVAAGVEVRLVTPPARELFASQLAMPVASGQGDPTVNNTGNVGIDIAVVPQPTGGDPASTLASLFGCGLDRAEQAPDTPTVPANPAAFCVESLQPSIEAALTGAAEPAEALAELEPELWRQNVVIPLFQLADTLAVGDGVIGVASGPPLAGPFGAAVNWTRGAK</sequence>
<dbReference type="CDD" id="cd08501">
    <property type="entry name" value="PBP2_Lpqw"/>
    <property type="match status" value="1"/>
</dbReference>
<dbReference type="Pfam" id="PF00496">
    <property type="entry name" value="SBP_bac_5"/>
    <property type="match status" value="1"/>
</dbReference>
<dbReference type="AlphaFoldDB" id="A0A1I1CAE4"/>
<dbReference type="Gene3D" id="3.40.190.10">
    <property type="entry name" value="Periplasmic binding protein-like II"/>
    <property type="match status" value="1"/>
</dbReference>
<dbReference type="RefSeq" id="WP_245788831.1">
    <property type="nucleotide sequence ID" value="NZ_FOKG01000024.1"/>
</dbReference>
<feature type="domain" description="Solute-binding protein family 5" evidence="2">
    <location>
        <begin position="106"/>
        <end position="438"/>
    </location>
</feature>
<name>A0A1I1CAE4_9PSEU</name>
<evidence type="ECO:0000313" key="3">
    <source>
        <dbReference type="EMBL" id="SFB59621.1"/>
    </source>
</evidence>
<dbReference type="SUPFAM" id="SSF53850">
    <property type="entry name" value="Periplasmic binding protein-like II"/>
    <property type="match status" value="1"/>
</dbReference>
<evidence type="ECO:0000259" key="2">
    <source>
        <dbReference type="Pfam" id="PF00496"/>
    </source>
</evidence>
<dbReference type="PANTHER" id="PTHR30290">
    <property type="entry name" value="PERIPLASMIC BINDING COMPONENT OF ABC TRANSPORTER"/>
    <property type="match status" value="1"/>
</dbReference>
<dbReference type="Proteomes" id="UP000243799">
    <property type="component" value="Unassembled WGS sequence"/>
</dbReference>
<dbReference type="PROSITE" id="PS51257">
    <property type="entry name" value="PROKAR_LIPOPROTEIN"/>
    <property type="match status" value="1"/>
</dbReference>
<feature type="signal peptide" evidence="1">
    <location>
        <begin position="1"/>
        <end position="20"/>
    </location>
</feature>
<evidence type="ECO:0000313" key="4">
    <source>
        <dbReference type="Proteomes" id="UP000243799"/>
    </source>
</evidence>
<dbReference type="EMBL" id="FOKG01000024">
    <property type="protein sequence ID" value="SFB59621.1"/>
    <property type="molecule type" value="Genomic_DNA"/>
</dbReference>
<dbReference type="InterPro" id="IPR000914">
    <property type="entry name" value="SBP_5_dom"/>
</dbReference>
<gene>
    <name evidence="3" type="ORF">SAMN05216266_1247</name>
</gene>
<dbReference type="STRING" id="490629.SAMN05216266_1247"/>
<dbReference type="Gene3D" id="3.10.105.10">
    <property type="entry name" value="Dipeptide-binding Protein, Domain 3"/>
    <property type="match status" value="1"/>
</dbReference>
<dbReference type="InterPro" id="IPR039424">
    <property type="entry name" value="SBP_5"/>
</dbReference>
<organism evidence="3 4">
    <name type="scientific">Amycolatopsis marina</name>
    <dbReference type="NCBI Taxonomy" id="490629"/>
    <lineage>
        <taxon>Bacteria</taxon>
        <taxon>Bacillati</taxon>
        <taxon>Actinomycetota</taxon>
        <taxon>Actinomycetes</taxon>
        <taxon>Pseudonocardiales</taxon>
        <taxon>Pseudonocardiaceae</taxon>
        <taxon>Amycolatopsis</taxon>
    </lineage>
</organism>
<keyword evidence="4" id="KW-1185">Reference proteome</keyword>
<dbReference type="GO" id="GO:0015833">
    <property type="term" value="P:peptide transport"/>
    <property type="evidence" value="ECO:0007669"/>
    <property type="project" value="TreeGrafter"/>
</dbReference>
<evidence type="ECO:0000256" key="1">
    <source>
        <dbReference type="SAM" id="SignalP"/>
    </source>
</evidence>
<feature type="chain" id="PRO_5039097673" evidence="1">
    <location>
        <begin position="21"/>
        <end position="579"/>
    </location>
</feature>
<dbReference type="Gene3D" id="3.90.76.10">
    <property type="entry name" value="Dipeptide-binding Protein, Domain 1"/>
    <property type="match status" value="1"/>
</dbReference>
<dbReference type="PANTHER" id="PTHR30290:SF65">
    <property type="entry name" value="MONOACYL PHOSPHATIDYLINOSITOL TETRAMANNOSIDE-BINDING PROTEIN LPQW-RELATED"/>
    <property type="match status" value="1"/>
</dbReference>
<dbReference type="GO" id="GO:1904680">
    <property type="term" value="F:peptide transmembrane transporter activity"/>
    <property type="evidence" value="ECO:0007669"/>
    <property type="project" value="TreeGrafter"/>
</dbReference>
<protein>
    <submittedName>
        <fullName evidence="3">ABC-type transport system, substrate-binding protein</fullName>
    </submittedName>
</protein>
<keyword evidence="1" id="KW-0732">Signal</keyword>